<keyword evidence="3 5" id="KW-1133">Transmembrane helix</keyword>
<dbReference type="PANTHER" id="PTHR37422">
    <property type="entry name" value="TEICHURONIC ACID BIOSYNTHESIS PROTEIN TUAE"/>
    <property type="match status" value="1"/>
</dbReference>
<feature type="transmembrane region" description="Helical" evidence="5">
    <location>
        <begin position="59"/>
        <end position="79"/>
    </location>
</feature>
<evidence type="ECO:0000313" key="8">
    <source>
        <dbReference type="Proteomes" id="UP000220914"/>
    </source>
</evidence>
<dbReference type="InterPro" id="IPR051533">
    <property type="entry name" value="WaaL-like"/>
</dbReference>
<reference evidence="7 8" key="1">
    <citation type="submission" date="2017-10" db="EMBL/GenBank/DDBJ databases">
        <title>The new phylogeny of genus Mycobacterium.</title>
        <authorList>
            <person name="Tortoli E."/>
            <person name="Trovato A."/>
            <person name="Cirillo D.M."/>
        </authorList>
    </citation>
    <scope>NUCLEOTIDE SEQUENCE [LARGE SCALE GENOMIC DNA]</scope>
    <source>
        <strain evidence="7 8">CCUG37673</strain>
    </source>
</reference>
<proteinExistence type="predicted"/>
<feature type="domain" description="O-antigen ligase-related" evidence="6">
    <location>
        <begin position="212"/>
        <end position="340"/>
    </location>
</feature>
<feature type="transmembrane region" description="Helical" evidence="5">
    <location>
        <begin position="248"/>
        <end position="266"/>
    </location>
</feature>
<evidence type="ECO:0000256" key="2">
    <source>
        <dbReference type="ARBA" id="ARBA00022692"/>
    </source>
</evidence>
<dbReference type="Proteomes" id="UP000220914">
    <property type="component" value="Unassembled WGS sequence"/>
</dbReference>
<name>A0A2A7NH83_MYCAG</name>
<dbReference type="EMBL" id="PDCP01000001">
    <property type="protein sequence ID" value="PEG43176.1"/>
    <property type="molecule type" value="Genomic_DNA"/>
</dbReference>
<feature type="transmembrane region" description="Helical" evidence="5">
    <location>
        <begin position="329"/>
        <end position="355"/>
    </location>
</feature>
<evidence type="ECO:0000256" key="1">
    <source>
        <dbReference type="ARBA" id="ARBA00004141"/>
    </source>
</evidence>
<dbReference type="PANTHER" id="PTHR37422:SF13">
    <property type="entry name" value="LIPOPOLYSACCHARIDE BIOSYNTHESIS PROTEIN PA4999-RELATED"/>
    <property type="match status" value="1"/>
</dbReference>
<feature type="transmembrane region" description="Helical" evidence="5">
    <location>
        <begin position="120"/>
        <end position="140"/>
    </location>
</feature>
<feature type="transmembrane region" description="Helical" evidence="5">
    <location>
        <begin position="179"/>
        <end position="196"/>
    </location>
</feature>
<feature type="transmembrane region" description="Helical" evidence="5">
    <location>
        <begin position="393"/>
        <end position="411"/>
    </location>
</feature>
<evidence type="ECO:0000256" key="5">
    <source>
        <dbReference type="SAM" id="Phobius"/>
    </source>
</evidence>
<keyword evidence="2 5" id="KW-0812">Transmembrane</keyword>
<protein>
    <submittedName>
        <fullName evidence="7">Polymerase</fullName>
    </submittedName>
</protein>
<sequence>MLGFLCLLIPILPAFSVPAGPLKSNGSPAKLIAVLLFGLALLGFMLVRRTTPRPTVRPGTLIILFYFLLQLAIYGVGLLNDDDAVVAGNRTRALINVVANVGVALYILSRVRTTRQRNFVLGCLAVGLTFACLVGLLQSMTSIDLRYFFAPEGFVTNTDELEMGERWGAKRVMGTSQHAIEFSVLAAITVPLAIFFARNAAKWAVRLFAVGTCALALAAMPAAVSRTGVVALGAALVVYVWNFKLRHLLVGIITGALALGAYLNAFPDTAKALWNTIVNSEADPSVLSRTEDYARVSESFREHPIFGLGLGGSPPAEFGYLDNEWLQTVVQGGIVGVLAIVVLAGGGLFGIAAALRAAKTRTDREQAYTLGSMFVAILVCTFTFDLFNFQQVVRIFFIIYGLLWCNYAVPVPPTETTPPRFLKHLG</sequence>
<feature type="transmembrane region" description="Helical" evidence="5">
    <location>
        <begin position="203"/>
        <end position="219"/>
    </location>
</feature>
<feature type="transmembrane region" description="Helical" evidence="5">
    <location>
        <begin position="91"/>
        <end position="108"/>
    </location>
</feature>
<comment type="subcellular location">
    <subcellularLocation>
        <location evidence="1">Membrane</location>
        <topology evidence="1">Multi-pass membrane protein</topology>
    </subcellularLocation>
</comment>
<accession>A0A2A7NH83</accession>
<feature type="transmembrane region" description="Helical" evidence="5">
    <location>
        <begin position="367"/>
        <end position="387"/>
    </location>
</feature>
<feature type="transmembrane region" description="Helical" evidence="5">
    <location>
        <begin position="29"/>
        <end position="47"/>
    </location>
</feature>
<dbReference type="Pfam" id="PF04932">
    <property type="entry name" value="Wzy_C"/>
    <property type="match status" value="1"/>
</dbReference>
<keyword evidence="8" id="KW-1185">Reference proteome</keyword>
<evidence type="ECO:0000256" key="3">
    <source>
        <dbReference type="ARBA" id="ARBA00022989"/>
    </source>
</evidence>
<gene>
    <name evidence="7" type="ORF">CQY20_00905</name>
</gene>
<dbReference type="AlphaFoldDB" id="A0A2A7NH83"/>
<evidence type="ECO:0000256" key="4">
    <source>
        <dbReference type="ARBA" id="ARBA00023136"/>
    </source>
</evidence>
<feature type="transmembrane region" description="Helical" evidence="5">
    <location>
        <begin position="225"/>
        <end position="241"/>
    </location>
</feature>
<organism evidence="7 8">
    <name type="scientific">Mycolicibacterium agri</name>
    <name type="common">Mycobacterium agri</name>
    <dbReference type="NCBI Taxonomy" id="36811"/>
    <lineage>
        <taxon>Bacteria</taxon>
        <taxon>Bacillati</taxon>
        <taxon>Actinomycetota</taxon>
        <taxon>Actinomycetes</taxon>
        <taxon>Mycobacteriales</taxon>
        <taxon>Mycobacteriaceae</taxon>
        <taxon>Mycolicibacterium</taxon>
    </lineage>
</organism>
<dbReference type="InterPro" id="IPR007016">
    <property type="entry name" value="O-antigen_ligase-rel_domated"/>
</dbReference>
<comment type="caution">
    <text evidence="7">The sequence shown here is derived from an EMBL/GenBank/DDBJ whole genome shotgun (WGS) entry which is preliminary data.</text>
</comment>
<keyword evidence="4 5" id="KW-0472">Membrane</keyword>
<dbReference type="GO" id="GO:0016020">
    <property type="term" value="C:membrane"/>
    <property type="evidence" value="ECO:0007669"/>
    <property type="project" value="UniProtKB-SubCell"/>
</dbReference>
<evidence type="ECO:0000259" key="6">
    <source>
        <dbReference type="Pfam" id="PF04932"/>
    </source>
</evidence>
<evidence type="ECO:0000313" key="7">
    <source>
        <dbReference type="EMBL" id="PEG43176.1"/>
    </source>
</evidence>